<dbReference type="AlphaFoldDB" id="A0A0V0GU45"/>
<name>A0A0V0GU45_SOLCH</name>
<sequence>MIDLNNNAFLLRFQFWQLSFETFQVWRKQMCWQLCLPRLILSKYMCCHYHPLYEIRNKSRSNFTIK</sequence>
<accession>A0A0V0GU45</accession>
<proteinExistence type="predicted"/>
<protein>
    <submittedName>
        <fullName evidence="1">Putative ovule protein</fullName>
    </submittedName>
</protein>
<reference evidence="1" key="1">
    <citation type="submission" date="2015-12" db="EMBL/GenBank/DDBJ databases">
        <title>Gene expression during late stages of embryo sac development: a critical building block for successful pollen-pistil interactions.</title>
        <authorList>
            <person name="Liu Y."/>
            <person name="Joly V."/>
            <person name="Sabar M."/>
            <person name="Matton D.P."/>
        </authorList>
    </citation>
    <scope>NUCLEOTIDE SEQUENCE</scope>
</reference>
<evidence type="ECO:0000313" key="1">
    <source>
        <dbReference type="EMBL" id="JAP11653.1"/>
    </source>
</evidence>
<organism evidence="1">
    <name type="scientific">Solanum chacoense</name>
    <name type="common">Chaco potato</name>
    <dbReference type="NCBI Taxonomy" id="4108"/>
    <lineage>
        <taxon>Eukaryota</taxon>
        <taxon>Viridiplantae</taxon>
        <taxon>Streptophyta</taxon>
        <taxon>Embryophyta</taxon>
        <taxon>Tracheophyta</taxon>
        <taxon>Spermatophyta</taxon>
        <taxon>Magnoliopsida</taxon>
        <taxon>eudicotyledons</taxon>
        <taxon>Gunneridae</taxon>
        <taxon>Pentapetalae</taxon>
        <taxon>asterids</taxon>
        <taxon>lamiids</taxon>
        <taxon>Solanales</taxon>
        <taxon>Solanaceae</taxon>
        <taxon>Solanoideae</taxon>
        <taxon>Solaneae</taxon>
        <taxon>Solanum</taxon>
    </lineage>
</organism>
<dbReference type="EMBL" id="GEDG01030958">
    <property type="protein sequence ID" value="JAP11653.1"/>
    <property type="molecule type" value="Transcribed_RNA"/>
</dbReference>